<proteinExistence type="predicted"/>
<organism evidence="1 2">
    <name type="scientific">Maribacter arenosus</name>
    <dbReference type="NCBI Taxonomy" id="1854708"/>
    <lineage>
        <taxon>Bacteria</taxon>
        <taxon>Pseudomonadati</taxon>
        <taxon>Bacteroidota</taxon>
        <taxon>Flavobacteriia</taxon>
        <taxon>Flavobacteriales</taxon>
        <taxon>Flavobacteriaceae</taxon>
        <taxon>Maribacter</taxon>
    </lineage>
</organism>
<comment type="caution">
    <text evidence="1">The sequence shown here is derived from an EMBL/GenBank/DDBJ whole genome shotgun (WGS) entry which is preliminary data.</text>
</comment>
<dbReference type="EMBL" id="JABTCG010000010">
    <property type="protein sequence ID" value="MBD0852553.1"/>
    <property type="molecule type" value="Genomic_DNA"/>
</dbReference>
<sequence>MKLSYFLLSMVVFTISVPTSKKENQSFKLGEEVSIPFDSLATLNDKGTILVFQFADLIEESRCPPRATCIWAGRATIELKVDKARSFMLSHGDLFRRNEIPLTDTATYLDYKIYLKGVSYNQKTEYRKKGKYFITIKVEKEKISTKP</sequence>
<evidence type="ECO:0000313" key="2">
    <source>
        <dbReference type="Proteomes" id="UP000598350"/>
    </source>
</evidence>
<evidence type="ECO:0008006" key="3">
    <source>
        <dbReference type="Google" id="ProtNLM"/>
    </source>
</evidence>
<gene>
    <name evidence="1" type="ORF">HPE63_17890</name>
</gene>
<protein>
    <recommendedName>
        <fullName evidence="3">NlpE N-terminal domain-containing protein</fullName>
    </recommendedName>
</protein>
<dbReference type="Proteomes" id="UP000598350">
    <property type="component" value="Unassembled WGS sequence"/>
</dbReference>
<name>A0ABR7VJ96_9FLAO</name>
<keyword evidence="2" id="KW-1185">Reference proteome</keyword>
<accession>A0ABR7VJ96</accession>
<dbReference type="RefSeq" id="WP_188315676.1">
    <property type="nucleotide sequence ID" value="NZ_JABTCG010000010.1"/>
</dbReference>
<reference evidence="1 2" key="1">
    <citation type="submission" date="2020-05" db="EMBL/GenBank/DDBJ databases">
        <title>The draft genome sequence of Maribacter arenosus CAU 1321.</title>
        <authorList>
            <person name="Mu L."/>
        </authorList>
    </citation>
    <scope>NUCLEOTIDE SEQUENCE [LARGE SCALE GENOMIC DNA]</scope>
    <source>
        <strain evidence="1 2">CAU 1321</strain>
    </source>
</reference>
<evidence type="ECO:0000313" key="1">
    <source>
        <dbReference type="EMBL" id="MBD0852553.1"/>
    </source>
</evidence>